<accession>A0A373FE59</accession>
<evidence type="ECO:0000313" key="2">
    <source>
        <dbReference type="EMBL" id="RGE42426.1"/>
    </source>
</evidence>
<protein>
    <recommendedName>
        <fullName evidence="4">Transmembrane protein</fullName>
    </recommendedName>
</protein>
<name>A0A373FE59_COMTE</name>
<gene>
    <name evidence="2" type="ORF">DZC30_16785</name>
</gene>
<keyword evidence="1" id="KW-1133">Transmembrane helix</keyword>
<proteinExistence type="predicted"/>
<sequence>MAWVLPNPKKEEHCVLSPEKLQSKSLDFGAFCAMVCFAQTCIFALVSVWVSWAHKLPLVMAYFWLLGAVASLLSPVGFFWGISAMVRGELVRGLGALVVALATPIWFMFGIVSATHGP</sequence>
<keyword evidence="1" id="KW-0812">Transmembrane</keyword>
<keyword evidence="3" id="KW-1185">Reference proteome</keyword>
<keyword evidence="1" id="KW-0472">Membrane</keyword>
<feature type="transmembrane region" description="Helical" evidence="1">
    <location>
        <begin position="94"/>
        <end position="114"/>
    </location>
</feature>
<evidence type="ECO:0000256" key="1">
    <source>
        <dbReference type="SAM" id="Phobius"/>
    </source>
</evidence>
<dbReference type="Proteomes" id="UP000261948">
    <property type="component" value="Unassembled WGS sequence"/>
</dbReference>
<feature type="transmembrane region" description="Helical" evidence="1">
    <location>
        <begin position="28"/>
        <end position="50"/>
    </location>
</feature>
<feature type="transmembrane region" description="Helical" evidence="1">
    <location>
        <begin position="62"/>
        <end position="82"/>
    </location>
</feature>
<evidence type="ECO:0000313" key="3">
    <source>
        <dbReference type="Proteomes" id="UP000261948"/>
    </source>
</evidence>
<dbReference type="AlphaFoldDB" id="A0A373FE59"/>
<comment type="caution">
    <text evidence="2">The sequence shown here is derived from an EMBL/GenBank/DDBJ whole genome shotgun (WGS) entry which is preliminary data.</text>
</comment>
<organism evidence="2 3">
    <name type="scientific">Comamonas testosteroni</name>
    <name type="common">Pseudomonas testosteroni</name>
    <dbReference type="NCBI Taxonomy" id="285"/>
    <lineage>
        <taxon>Bacteria</taxon>
        <taxon>Pseudomonadati</taxon>
        <taxon>Pseudomonadota</taxon>
        <taxon>Betaproteobacteria</taxon>
        <taxon>Burkholderiales</taxon>
        <taxon>Comamonadaceae</taxon>
        <taxon>Comamonas</taxon>
    </lineage>
</organism>
<evidence type="ECO:0008006" key="4">
    <source>
        <dbReference type="Google" id="ProtNLM"/>
    </source>
</evidence>
<reference evidence="2 3" key="1">
    <citation type="submission" date="2018-08" db="EMBL/GenBank/DDBJ databases">
        <title>Comamonas testosteroni strain SWCO2.</title>
        <authorList>
            <person name="Jiang N."/>
            <person name="Zhang X.Z."/>
        </authorList>
    </citation>
    <scope>NUCLEOTIDE SEQUENCE [LARGE SCALE GENOMIC DNA]</scope>
    <source>
        <strain evidence="2 3">SWCO2</strain>
    </source>
</reference>
<dbReference type="EMBL" id="QURR01000023">
    <property type="protein sequence ID" value="RGE42426.1"/>
    <property type="molecule type" value="Genomic_DNA"/>
</dbReference>